<sequence length="115" mass="13399">MATTQPNTWTQRLRNWCTANQVEQPQWQDYSDPRGRFSYRPRASVPNMRHRSGIRTAWSSSVFVQGQEYRATLWRDYRYLEQSREEAAEVAYKSLTGTGQAPSQYPYAHGGYGRG</sequence>
<evidence type="ECO:0000313" key="1">
    <source>
        <dbReference type="EMBL" id="KAF2267493.1"/>
    </source>
</evidence>
<dbReference type="PANTHER" id="PTHR42030:SF1">
    <property type="entry name" value="DRBM DOMAIN-CONTAINING PROTEIN"/>
    <property type="match status" value="1"/>
</dbReference>
<accession>A0A9P4N6H5</accession>
<name>A0A9P4N6H5_9PLEO</name>
<dbReference type="SUPFAM" id="SSF54768">
    <property type="entry name" value="dsRNA-binding domain-like"/>
    <property type="match status" value="1"/>
</dbReference>
<keyword evidence="2" id="KW-1185">Reference proteome</keyword>
<reference evidence="2" key="1">
    <citation type="journal article" date="2020" name="Stud. Mycol.">
        <title>101 Dothideomycetes genomes: A test case for predicting lifestyles and emergence of pathogens.</title>
        <authorList>
            <person name="Haridas S."/>
            <person name="Albert R."/>
            <person name="Binder M."/>
            <person name="Bloem J."/>
            <person name="LaButti K."/>
            <person name="Salamov A."/>
            <person name="Andreopoulos B."/>
            <person name="Baker S."/>
            <person name="Barry K."/>
            <person name="Bills G."/>
            <person name="Bluhm B."/>
            <person name="Cannon C."/>
            <person name="Castanera R."/>
            <person name="Culley D."/>
            <person name="Daum C."/>
            <person name="Ezra D."/>
            <person name="Gonzalez J."/>
            <person name="Henrissat B."/>
            <person name="Kuo A."/>
            <person name="Liang C."/>
            <person name="Lipzen A."/>
            <person name="Lutzoni F."/>
            <person name="Magnuson J."/>
            <person name="Mondo S."/>
            <person name="Nolan M."/>
            <person name="Ohm R."/>
            <person name="Pangilinan J."/>
            <person name="Park H.-J."/>
            <person name="Ramirez L."/>
            <person name="Alfaro M."/>
            <person name="Sun H."/>
            <person name="Tritt A."/>
            <person name="Yoshinaga Y."/>
            <person name="Zwiers L.-H."/>
            <person name="Turgeon B."/>
            <person name="Goodwin S."/>
            <person name="Spatafora J."/>
            <person name="Crous P."/>
            <person name="Grigoriev I."/>
        </authorList>
    </citation>
    <scope>NUCLEOTIDE SEQUENCE [LARGE SCALE GENOMIC DNA]</scope>
    <source>
        <strain evidence="2">CBS 304.66</strain>
    </source>
</reference>
<dbReference type="EMBL" id="ML986591">
    <property type="protein sequence ID" value="KAF2267493.1"/>
    <property type="molecule type" value="Genomic_DNA"/>
</dbReference>
<dbReference type="OrthoDB" id="5418749at2759"/>
<proteinExistence type="predicted"/>
<dbReference type="PANTHER" id="PTHR42030">
    <property type="entry name" value="DRBM DOMAIN-CONTAINING PROTEIN"/>
    <property type="match status" value="1"/>
</dbReference>
<evidence type="ECO:0000313" key="2">
    <source>
        <dbReference type="Proteomes" id="UP000800093"/>
    </source>
</evidence>
<comment type="caution">
    <text evidence="1">The sequence shown here is derived from an EMBL/GenBank/DDBJ whole genome shotgun (WGS) entry which is preliminary data.</text>
</comment>
<organism evidence="1 2">
    <name type="scientific">Lojkania enalia</name>
    <dbReference type="NCBI Taxonomy" id="147567"/>
    <lineage>
        <taxon>Eukaryota</taxon>
        <taxon>Fungi</taxon>
        <taxon>Dikarya</taxon>
        <taxon>Ascomycota</taxon>
        <taxon>Pezizomycotina</taxon>
        <taxon>Dothideomycetes</taxon>
        <taxon>Pleosporomycetidae</taxon>
        <taxon>Pleosporales</taxon>
        <taxon>Pleosporales incertae sedis</taxon>
        <taxon>Lojkania</taxon>
    </lineage>
</organism>
<dbReference type="AlphaFoldDB" id="A0A9P4N6H5"/>
<dbReference type="Proteomes" id="UP000800093">
    <property type="component" value="Unassembled WGS sequence"/>
</dbReference>
<protein>
    <submittedName>
        <fullName evidence="1">Uncharacterized protein</fullName>
    </submittedName>
</protein>
<gene>
    <name evidence="1" type="ORF">CC78DRAFT_80506</name>
</gene>